<dbReference type="EMBL" id="CAJOBH010247872">
    <property type="protein sequence ID" value="CAF5130485.1"/>
    <property type="molecule type" value="Genomic_DNA"/>
</dbReference>
<comment type="caution">
    <text evidence="1">The sequence shown here is derived from an EMBL/GenBank/DDBJ whole genome shotgun (WGS) entry which is preliminary data.</text>
</comment>
<accession>A0A8S3FQX9</accession>
<protein>
    <submittedName>
        <fullName evidence="1">Uncharacterized protein</fullName>
    </submittedName>
</protein>
<feature type="non-terminal residue" evidence="1">
    <location>
        <position position="1"/>
    </location>
</feature>
<dbReference type="AlphaFoldDB" id="A0A8S3FQX9"/>
<sequence>MIDFSCQVFSYRKAKLCVAKLSTYLTGVGGAQAGNLTDPVAMQQYNQGQAVVPTGQYCVQITIERT</sequence>
<evidence type="ECO:0000313" key="3">
    <source>
        <dbReference type="Proteomes" id="UP000681967"/>
    </source>
</evidence>
<name>A0A8S3FQX9_9BILA</name>
<evidence type="ECO:0000313" key="2">
    <source>
        <dbReference type="EMBL" id="CAF5173379.1"/>
    </source>
</evidence>
<organism evidence="1 3">
    <name type="scientific">Rotaria magnacalcarata</name>
    <dbReference type="NCBI Taxonomy" id="392030"/>
    <lineage>
        <taxon>Eukaryota</taxon>
        <taxon>Metazoa</taxon>
        <taxon>Spiralia</taxon>
        <taxon>Gnathifera</taxon>
        <taxon>Rotifera</taxon>
        <taxon>Eurotatoria</taxon>
        <taxon>Bdelloidea</taxon>
        <taxon>Philodinida</taxon>
        <taxon>Philodinidae</taxon>
        <taxon>Rotaria</taxon>
    </lineage>
</organism>
<dbReference type="EMBL" id="CAJOBI010313642">
    <property type="protein sequence ID" value="CAF5173379.1"/>
    <property type="molecule type" value="Genomic_DNA"/>
</dbReference>
<proteinExistence type="predicted"/>
<reference evidence="1" key="1">
    <citation type="submission" date="2021-02" db="EMBL/GenBank/DDBJ databases">
        <authorList>
            <person name="Nowell W R."/>
        </authorList>
    </citation>
    <scope>NUCLEOTIDE SEQUENCE</scope>
</reference>
<dbReference type="Proteomes" id="UP000676336">
    <property type="component" value="Unassembled WGS sequence"/>
</dbReference>
<gene>
    <name evidence="1" type="ORF">BYL167_LOCUS68432</name>
    <name evidence="2" type="ORF">SMN809_LOCUS66587</name>
</gene>
<evidence type="ECO:0000313" key="1">
    <source>
        <dbReference type="EMBL" id="CAF5130485.1"/>
    </source>
</evidence>
<dbReference type="Proteomes" id="UP000681967">
    <property type="component" value="Unassembled WGS sequence"/>
</dbReference>